<dbReference type="GO" id="GO:0005737">
    <property type="term" value="C:cytoplasm"/>
    <property type="evidence" value="ECO:0007669"/>
    <property type="project" value="TreeGrafter"/>
</dbReference>
<evidence type="ECO:0000313" key="2">
    <source>
        <dbReference type="EMBL" id="QAT60258.1"/>
    </source>
</evidence>
<proteinExistence type="predicted"/>
<dbReference type="KEGG" id="spoa:EQM13_01070"/>
<dbReference type="SUPFAM" id="SSF56059">
    <property type="entry name" value="Glutathione synthetase ATP-binding domain-like"/>
    <property type="match status" value="1"/>
</dbReference>
<sequence length="315" mass="36974">MNDVEHLIISNSLDFTTDYVCYELQRRSQSYLRLNRDKFRDYRITINLSNGIMNIWIENQKFNIREATLKSVYFRAPVFLRDSYKGSISLEEQLYRSQWSSFIRNLIYFENVLWMNNPVSTYKAENKILQLKYASEVGFDIPKTVITNDEQIKIADSDNHIVKSLDTALFRKSDKEMFVYSNVIKGIELKKGSLKEAPIILQEYIYPKIDLRVTIIGNEVKAVKIIKENEGIDGDWRRCKDDVEFIPYELPEDVVKKSIELVKKLNLSFGAIDLAYHNSKYYFIEINPTGEWAWLVETANQRIDVDIVNMLIEGK</sequence>
<evidence type="ECO:0000313" key="3">
    <source>
        <dbReference type="Proteomes" id="UP000287969"/>
    </source>
</evidence>
<dbReference type="AlphaFoldDB" id="A0A410Q8J3"/>
<dbReference type="OrthoDB" id="583309at2"/>
<dbReference type="Pfam" id="PF08443">
    <property type="entry name" value="RimK"/>
    <property type="match status" value="1"/>
</dbReference>
<dbReference type="GO" id="GO:0009432">
    <property type="term" value="P:SOS response"/>
    <property type="evidence" value="ECO:0007669"/>
    <property type="project" value="TreeGrafter"/>
</dbReference>
<evidence type="ECO:0000259" key="1">
    <source>
        <dbReference type="Pfam" id="PF08443"/>
    </source>
</evidence>
<name>A0A410Q8J3_9FIRM</name>
<dbReference type="PANTHER" id="PTHR21621:SF0">
    <property type="entry name" value="BETA-CITRYLGLUTAMATE SYNTHASE B-RELATED"/>
    <property type="match status" value="1"/>
</dbReference>
<gene>
    <name evidence="2" type="ORF">EQM13_01070</name>
</gene>
<reference evidence="3" key="1">
    <citation type="submission" date="2019-01" db="EMBL/GenBank/DDBJ databases">
        <title>Draft genomes of a novel of Sporanaerobacter strains.</title>
        <authorList>
            <person name="Ma S."/>
        </authorList>
    </citation>
    <scope>NUCLEOTIDE SEQUENCE [LARGE SCALE GENOMIC DNA]</scope>
    <source>
        <strain evidence="3">NJN-17</strain>
    </source>
</reference>
<keyword evidence="3" id="KW-1185">Reference proteome</keyword>
<dbReference type="RefSeq" id="WP_128751672.1">
    <property type="nucleotide sequence ID" value="NZ_CP035282.1"/>
</dbReference>
<dbReference type="Gene3D" id="3.30.470.20">
    <property type="entry name" value="ATP-grasp fold, B domain"/>
    <property type="match status" value="1"/>
</dbReference>
<dbReference type="PANTHER" id="PTHR21621">
    <property type="entry name" value="RIBOSOMAL PROTEIN S6 MODIFICATION PROTEIN"/>
    <property type="match status" value="1"/>
</dbReference>
<dbReference type="EMBL" id="CP035282">
    <property type="protein sequence ID" value="QAT60258.1"/>
    <property type="molecule type" value="Genomic_DNA"/>
</dbReference>
<protein>
    <submittedName>
        <fullName evidence="2">RimK-like protein</fullName>
    </submittedName>
</protein>
<feature type="domain" description="ATP-grasp fold RimK-type" evidence="1">
    <location>
        <begin position="196"/>
        <end position="308"/>
    </location>
</feature>
<dbReference type="InterPro" id="IPR013651">
    <property type="entry name" value="ATP-grasp_RimK-type"/>
</dbReference>
<dbReference type="GO" id="GO:0018169">
    <property type="term" value="F:ribosomal S6-glutamic acid ligase activity"/>
    <property type="evidence" value="ECO:0007669"/>
    <property type="project" value="TreeGrafter"/>
</dbReference>
<organism evidence="2 3">
    <name type="scientific">Acidilutibacter cellobiosedens</name>
    <dbReference type="NCBI Taxonomy" id="2507161"/>
    <lineage>
        <taxon>Bacteria</taxon>
        <taxon>Bacillati</taxon>
        <taxon>Bacillota</taxon>
        <taxon>Tissierellia</taxon>
        <taxon>Tissierellales</taxon>
        <taxon>Acidilutibacteraceae</taxon>
        <taxon>Acidilutibacter</taxon>
    </lineage>
</organism>
<accession>A0A410Q8J3</accession>
<dbReference type="Proteomes" id="UP000287969">
    <property type="component" value="Chromosome"/>
</dbReference>